<keyword evidence="3" id="KW-1185">Reference proteome</keyword>
<proteinExistence type="inferred from homology"/>
<dbReference type="AlphaFoldDB" id="A0AAV3TXB2"/>
<dbReference type="RefSeq" id="WP_345416415.1">
    <property type="nucleotide sequence ID" value="NZ_AP031496.1"/>
</dbReference>
<sequence>MSELIKITQQGSITKLTLNNPQQRNPLSNAMIEALIEAFDKTEVQQAGMVVLTAEGKDFCAGGDINDFRDIIDATAAEQWEACERFRYMLDKFHSLNPIVVAVVQGRALGGGCGLVASCDFAIATEEAKFGTPEIKLGAFPMVIVPPLIQAMGVRRTMYMSTLGEPIVAQTALDYGLVQKVVASDELHSQIDAFCEQVGKLSASAMRVGKATIRSCTESSFNGGLEIGMGMRSILFSSPEFKQGIKKFLAPKA</sequence>
<gene>
    <name evidence="2" type="ORF">GCM10025791_04540</name>
</gene>
<dbReference type="PANTHER" id="PTHR42964">
    <property type="entry name" value="ENOYL-COA HYDRATASE"/>
    <property type="match status" value="1"/>
</dbReference>
<organism evidence="2 3">
    <name type="scientific">Halioxenophilus aromaticivorans</name>
    <dbReference type="NCBI Taxonomy" id="1306992"/>
    <lineage>
        <taxon>Bacteria</taxon>
        <taxon>Pseudomonadati</taxon>
        <taxon>Pseudomonadota</taxon>
        <taxon>Gammaproteobacteria</taxon>
        <taxon>Alteromonadales</taxon>
        <taxon>Alteromonadaceae</taxon>
        <taxon>Halioxenophilus</taxon>
    </lineage>
</organism>
<comment type="caution">
    <text evidence="2">The sequence shown here is derived from an EMBL/GenBank/DDBJ whole genome shotgun (WGS) entry which is preliminary data.</text>
</comment>
<accession>A0AAV3TXB2</accession>
<dbReference type="InterPro" id="IPR001753">
    <property type="entry name" value="Enoyl-CoA_hydra/iso"/>
</dbReference>
<dbReference type="CDD" id="cd06558">
    <property type="entry name" value="crotonase-like"/>
    <property type="match status" value="1"/>
</dbReference>
<dbReference type="InterPro" id="IPR051683">
    <property type="entry name" value="Enoyl-CoA_Hydratase/Isomerase"/>
</dbReference>
<evidence type="ECO:0000256" key="1">
    <source>
        <dbReference type="ARBA" id="ARBA00005254"/>
    </source>
</evidence>
<name>A0AAV3TXB2_9ALTE</name>
<protein>
    <submittedName>
        <fullName evidence="2">Enoyl-CoA hydratase-related protein</fullName>
    </submittedName>
</protein>
<dbReference type="EMBL" id="BAABLX010000004">
    <property type="protein sequence ID" value="GAA4931479.1"/>
    <property type="molecule type" value="Genomic_DNA"/>
</dbReference>
<dbReference type="Proteomes" id="UP001409585">
    <property type="component" value="Unassembled WGS sequence"/>
</dbReference>
<dbReference type="Pfam" id="PF00378">
    <property type="entry name" value="ECH_1"/>
    <property type="match status" value="1"/>
</dbReference>
<dbReference type="InterPro" id="IPR029045">
    <property type="entry name" value="ClpP/crotonase-like_dom_sf"/>
</dbReference>
<evidence type="ECO:0000313" key="2">
    <source>
        <dbReference type="EMBL" id="GAA4931479.1"/>
    </source>
</evidence>
<comment type="similarity">
    <text evidence="1">Belongs to the enoyl-CoA hydratase/isomerase family.</text>
</comment>
<dbReference type="SUPFAM" id="SSF52096">
    <property type="entry name" value="ClpP/crotonase"/>
    <property type="match status" value="1"/>
</dbReference>
<evidence type="ECO:0000313" key="3">
    <source>
        <dbReference type="Proteomes" id="UP001409585"/>
    </source>
</evidence>
<dbReference type="Gene3D" id="3.90.226.10">
    <property type="entry name" value="2-enoyl-CoA Hydratase, Chain A, domain 1"/>
    <property type="match status" value="1"/>
</dbReference>
<reference evidence="3" key="1">
    <citation type="journal article" date="2019" name="Int. J. Syst. Evol. Microbiol.">
        <title>The Global Catalogue of Microorganisms (GCM) 10K type strain sequencing project: providing services to taxonomists for standard genome sequencing and annotation.</title>
        <authorList>
            <consortium name="The Broad Institute Genomics Platform"/>
            <consortium name="The Broad Institute Genome Sequencing Center for Infectious Disease"/>
            <person name="Wu L."/>
            <person name="Ma J."/>
        </authorList>
    </citation>
    <scope>NUCLEOTIDE SEQUENCE [LARGE SCALE GENOMIC DNA]</scope>
    <source>
        <strain evidence="3">JCM 19134</strain>
    </source>
</reference>
<dbReference type="GO" id="GO:0003824">
    <property type="term" value="F:catalytic activity"/>
    <property type="evidence" value="ECO:0007669"/>
    <property type="project" value="UniProtKB-ARBA"/>
</dbReference>
<dbReference type="PANTHER" id="PTHR42964:SF1">
    <property type="entry name" value="POLYKETIDE BIOSYNTHESIS ENOYL-COA HYDRATASE PKSH-RELATED"/>
    <property type="match status" value="1"/>
</dbReference>